<keyword evidence="4" id="KW-1185">Reference proteome</keyword>
<gene>
    <name evidence="3" type="ORF">SAMN04487893_10271</name>
</gene>
<feature type="signal peptide" evidence="1">
    <location>
        <begin position="1"/>
        <end position="20"/>
    </location>
</feature>
<organism evidence="3 4">
    <name type="scientific">Myroides guanonis</name>
    <dbReference type="NCBI Taxonomy" id="1150112"/>
    <lineage>
        <taxon>Bacteria</taxon>
        <taxon>Pseudomonadati</taxon>
        <taxon>Bacteroidota</taxon>
        <taxon>Flavobacteriia</taxon>
        <taxon>Flavobacteriales</taxon>
        <taxon>Flavobacteriaceae</taxon>
        <taxon>Myroides</taxon>
    </lineage>
</organism>
<name>A0A1I3M8F0_9FLAO</name>
<evidence type="ECO:0000256" key="1">
    <source>
        <dbReference type="SAM" id="SignalP"/>
    </source>
</evidence>
<accession>A0A1I3M8F0</accession>
<keyword evidence="1" id="KW-0732">Signal</keyword>
<dbReference type="InterPro" id="IPR025665">
    <property type="entry name" value="Beta-barrel_OMP_2"/>
</dbReference>
<dbReference type="STRING" id="1150112.SAMN04487893_10271"/>
<evidence type="ECO:0000313" key="3">
    <source>
        <dbReference type="EMBL" id="SFI93261.1"/>
    </source>
</evidence>
<sequence length="222" mass="24700">MKRILLSILAFGAFILTVQGQTVSTTLDNTNSEKDEYFRIGVKGGLNFSNLINDKDGKTKISFHAGLSAEFFVIDKFSIQPELLYSRQGAKANLKDYVWGVGYSEIEADLKLDYINIPVMFKYYPTEGLSLQFGPQIGFLVNAVGDSTTSIFGSKYDSSEDVKDKIEAVDLGMNIGVGYEFSEGVFFDIRYNLGLKKVNKELTPEESNVQNGVFQLSVGLRF</sequence>
<dbReference type="RefSeq" id="WP_090677854.1">
    <property type="nucleotide sequence ID" value="NZ_FORU01000002.1"/>
</dbReference>
<evidence type="ECO:0000313" key="4">
    <source>
        <dbReference type="Proteomes" id="UP000243887"/>
    </source>
</evidence>
<feature type="domain" description="Outer membrane protein beta-barrel" evidence="2">
    <location>
        <begin position="34"/>
        <end position="198"/>
    </location>
</feature>
<dbReference type="Proteomes" id="UP000243887">
    <property type="component" value="Unassembled WGS sequence"/>
</dbReference>
<evidence type="ECO:0000259" key="2">
    <source>
        <dbReference type="Pfam" id="PF13568"/>
    </source>
</evidence>
<dbReference type="OrthoDB" id="947434at2"/>
<protein>
    <submittedName>
        <fullName evidence="3">Outer membrane protein beta-barrel domain-containing protein</fullName>
    </submittedName>
</protein>
<dbReference type="AlphaFoldDB" id="A0A1I3M8F0"/>
<dbReference type="Pfam" id="PF13568">
    <property type="entry name" value="OMP_b-brl_2"/>
    <property type="match status" value="1"/>
</dbReference>
<reference evidence="4" key="1">
    <citation type="submission" date="2016-10" db="EMBL/GenBank/DDBJ databases">
        <authorList>
            <person name="Varghese N."/>
            <person name="Submissions S."/>
        </authorList>
    </citation>
    <scope>NUCLEOTIDE SEQUENCE [LARGE SCALE GENOMIC DNA]</scope>
    <source>
        <strain evidence="4">DSM 26542</strain>
    </source>
</reference>
<proteinExistence type="predicted"/>
<feature type="chain" id="PRO_5017399711" evidence="1">
    <location>
        <begin position="21"/>
        <end position="222"/>
    </location>
</feature>
<dbReference type="EMBL" id="FORU01000002">
    <property type="protein sequence ID" value="SFI93261.1"/>
    <property type="molecule type" value="Genomic_DNA"/>
</dbReference>